<organism evidence="1">
    <name type="scientific">marine sediment metagenome</name>
    <dbReference type="NCBI Taxonomy" id="412755"/>
    <lineage>
        <taxon>unclassified sequences</taxon>
        <taxon>metagenomes</taxon>
        <taxon>ecological metagenomes</taxon>
    </lineage>
</organism>
<dbReference type="AlphaFoldDB" id="A0A0F8XNJ9"/>
<proteinExistence type="predicted"/>
<protein>
    <submittedName>
        <fullName evidence="1">Uncharacterized protein</fullName>
    </submittedName>
</protein>
<comment type="caution">
    <text evidence="1">The sequence shown here is derived from an EMBL/GenBank/DDBJ whole genome shotgun (WGS) entry which is preliminary data.</text>
</comment>
<reference evidence="1" key="1">
    <citation type="journal article" date="2015" name="Nature">
        <title>Complex archaea that bridge the gap between prokaryotes and eukaryotes.</title>
        <authorList>
            <person name="Spang A."/>
            <person name="Saw J.H."/>
            <person name="Jorgensen S.L."/>
            <person name="Zaremba-Niedzwiedzka K."/>
            <person name="Martijn J."/>
            <person name="Lind A.E."/>
            <person name="van Eijk R."/>
            <person name="Schleper C."/>
            <person name="Guy L."/>
            <person name="Ettema T.J."/>
        </authorList>
    </citation>
    <scope>NUCLEOTIDE SEQUENCE</scope>
</reference>
<gene>
    <name evidence="1" type="ORF">LCGC14_3001260</name>
</gene>
<name>A0A0F8XNJ9_9ZZZZ</name>
<accession>A0A0F8XNJ9</accession>
<dbReference type="EMBL" id="LAZR01061848">
    <property type="protein sequence ID" value="KKK62745.1"/>
    <property type="molecule type" value="Genomic_DNA"/>
</dbReference>
<sequence>MPTLEEQLLISAEPGLVKEPDLEARIERLEKLLDLLLSDEAIGNALKGPLRLSEAAVTDIRRYAYLV</sequence>
<evidence type="ECO:0000313" key="1">
    <source>
        <dbReference type="EMBL" id="KKK62745.1"/>
    </source>
</evidence>